<feature type="compositionally biased region" description="Basic and acidic residues" evidence="1">
    <location>
        <begin position="93"/>
        <end position="115"/>
    </location>
</feature>
<keyword evidence="3" id="KW-1185">Reference proteome</keyword>
<name>A0A151P129_ALLMI</name>
<protein>
    <submittedName>
        <fullName evidence="2">Uncharacterized protein</fullName>
    </submittedName>
</protein>
<dbReference type="Proteomes" id="UP000050525">
    <property type="component" value="Unassembled WGS sequence"/>
</dbReference>
<accession>A0A151P129</accession>
<evidence type="ECO:0000313" key="2">
    <source>
        <dbReference type="EMBL" id="KYO42802.1"/>
    </source>
</evidence>
<reference evidence="2 3" key="1">
    <citation type="journal article" date="2012" name="Genome Biol.">
        <title>Sequencing three crocodilian genomes to illuminate the evolution of archosaurs and amniotes.</title>
        <authorList>
            <person name="St John J.A."/>
            <person name="Braun E.L."/>
            <person name="Isberg S.R."/>
            <person name="Miles L.G."/>
            <person name="Chong A.Y."/>
            <person name="Gongora J."/>
            <person name="Dalzell P."/>
            <person name="Moran C."/>
            <person name="Bed'hom B."/>
            <person name="Abzhanov A."/>
            <person name="Burgess S.C."/>
            <person name="Cooksey A.M."/>
            <person name="Castoe T.A."/>
            <person name="Crawford N.G."/>
            <person name="Densmore L.D."/>
            <person name="Drew J.C."/>
            <person name="Edwards S.V."/>
            <person name="Faircloth B.C."/>
            <person name="Fujita M.K."/>
            <person name="Greenwold M.J."/>
            <person name="Hoffmann F.G."/>
            <person name="Howard J.M."/>
            <person name="Iguchi T."/>
            <person name="Janes D.E."/>
            <person name="Khan S.Y."/>
            <person name="Kohno S."/>
            <person name="de Koning A.J."/>
            <person name="Lance S.L."/>
            <person name="McCarthy F.M."/>
            <person name="McCormack J.E."/>
            <person name="Merchant M.E."/>
            <person name="Peterson D.G."/>
            <person name="Pollock D.D."/>
            <person name="Pourmand N."/>
            <person name="Raney B.J."/>
            <person name="Roessler K.A."/>
            <person name="Sanford J.R."/>
            <person name="Sawyer R.H."/>
            <person name="Schmidt C.J."/>
            <person name="Triplett E.W."/>
            <person name="Tuberville T.D."/>
            <person name="Venegas-Anaya M."/>
            <person name="Howard J.T."/>
            <person name="Jarvis E.D."/>
            <person name="Guillette L.J.Jr."/>
            <person name="Glenn T.C."/>
            <person name="Green R.E."/>
            <person name="Ray D.A."/>
        </authorList>
    </citation>
    <scope>NUCLEOTIDE SEQUENCE [LARGE SCALE GENOMIC DNA]</scope>
    <source>
        <strain evidence="2">KSC_2009_1</strain>
    </source>
</reference>
<dbReference type="EMBL" id="AKHW03001351">
    <property type="protein sequence ID" value="KYO42802.1"/>
    <property type="molecule type" value="Genomic_DNA"/>
</dbReference>
<gene>
    <name evidence="2" type="ORF">Y1Q_0016185</name>
</gene>
<feature type="region of interest" description="Disordered" evidence="1">
    <location>
        <begin position="1"/>
        <end position="46"/>
    </location>
</feature>
<feature type="compositionally biased region" description="Gly residues" evidence="1">
    <location>
        <begin position="10"/>
        <end position="20"/>
    </location>
</feature>
<sequence length="200" mass="21882">MSGLKRGHGALRGVGGGGFVGDPDGCFRNPSPKKENQNKHAPPCRYPVVKVISLNTSKEGRDASENQFLEMPEGQELDQSPLTALTQNHRNAHPKDQNPEDQDARKTEKKDMEGVSHKEVVPKNGWGVIQIVPEKTPVTGSVTPEDAEIKGLQSAIAITLSCWDNVGTSQKINAKQEKIRTNTFRNRGAATLYENILFQG</sequence>
<evidence type="ECO:0000256" key="1">
    <source>
        <dbReference type="SAM" id="MobiDB-lite"/>
    </source>
</evidence>
<evidence type="ECO:0000313" key="3">
    <source>
        <dbReference type="Proteomes" id="UP000050525"/>
    </source>
</evidence>
<comment type="caution">
    <text evidence="2">The sequence shown here is derived from an EMBL/GenBank/DDBJ whole genome shotgun (WGS) entry which is preliminary data.</text>
</comment>
<proteinExistence type="predicted"/>
<organism evidence="2 3">
    <name type="scientific">Alligator mississippiensis</name>
    <name type="common">American alligator</name>
    <dbReference type="NCBI Taxonomy" id="8496"/>
    <lineage>
        <taxon>Eukaryota</taxon>
        <taxon>Metazoa</taxon>
        <taxon>Chordata</taxon>
        <taxon>Craniata</taxon>
        <taxon>Vertebrata</taxon>
        <taxon>Euteleostomi</taxon>
        <taxon>Archelosauria</taxon>
        <taxon>Archosauria</taxon>
        <taxon>Crocodylia</taxon>
        <taxon>Alligatoridae</taxon>
        <taxon>Alligatorinae</taxon>
        <taxon>Alligator</taxon>
    </lineage>
</organism>
<feature type="region of interest" description="Disordered" evidence="1">
    <location>
        <begin position="89"/>
        <end position="115"/>
    </location>
</feature>
<dbReference type="AlphaFoldDB" id="A0A151P129"/>